<keyword evidence="6 13" id="KW-1133">Transmembrane helix</keyword>
<keyword evidence="8" id="KW-0756">Sterol biosynthesis</keyword>
<protein>
    <submittedName>
        <fullName evidence="14">7-dehydrocholesterol reductase-like protein</fullName>
    </submittedName>
</protein>
<dbReference type="OMA" id="FANMTFI"/>
<feature type="transmembrane region" description="Helical" evidence="13">
    <location>
        <begin position="51"/>
        <end position="67"/>
    </location>
</feature>
<evidence type="ECO:0000256" key="5">
    <source>
        <dbReference type="ARBA" id="ARBA00022955"/>
    </source>
</evidence>
<sequence>MYDFWMGFSRIPRIGREFDLKLFCEARPGLQLWVFLNFTYTFDAWKKTQQLCFPMLLISILHWWYISDYFWFEDAILTTLDLIHDKFGFMLAFGDLVWVPWTYTLQVQCLHFYHIYHYASNPTQSAVSPTDYILYTVIFIIFVFGYYVFRQSNLQKHKFRTLDAQHVQKMHIWGKPVSYLQTKTGTKLLTSGWWSIARHMNYTGDWLMSLAASLCCCPQYWYACSAIVFFNPLYFGILLLHRERRDDQRCAQKYKEDWSIYTNQVPYRMIPYIY</sequence>
<keyword evidence="15" id="KW-1185">Reference proteome</keyword>
<dbReference type="PROSITE" id="PS01018">
    <property type="entry name" value="STEROL_REDUCT_2"/>
    <property type="match status" value="1"/>
</dbReference>
<evidence type="ECO:0000256" key="8">
    <source>
        <dbReference type="ARBA" id="ARBA00023011"/>
    </source>
</evidence>
<keyword evidence="7" id="KW-0560">Oxidoreductase</keyword>
<evidence type="ECO:0000256" key="4">
    <source>
        <dbReference type="ARBA" id="ARBA00022692"/>
    </source>
</evidence>
<evidence type="ECO:0000256" key="1">
    <source>
        <dbReference type="ARBA" id="ARBA00004141"/>
    </source>
</evidence>
<evidence type="ECO:0000256" key="13">
    <source>
        <dbReference type="SAM" id="Phobius"/>
    </source>
</evidence>
<dbReference type="Proteomes" id="UP000023152">
    <property type="component" value="Unassembled WGS sequence"/>
</dbReference>
<keyword evidence="5" id="KW-0752">Steroid biosynthesis</keyword>
<dbReference type="AlphaFoldDB" id="X6P520"/>
<evidence type="ECO:0000256" key="9">
    <source>
        <dbReference type="ARBA" id="ARBA00023098"/>
    </source>
</evidence>
<feature type="transmembrane region" description="Helical" evidence="13">
    <location>
        <begin position="220"/>
        <end position="240"/>
    </location>
</feature>
<dbReference type="GO" id="GO:0005789">
    <property type="term" value="C:endoplasmic reticulum membrane"/>
    <property type="evidence" value="ECO:0007669"/>
    <property type="project" value="TreeGrafter"/>
</dbReference>
<keyword evidence="11" id="KW-1207">Sterol metabolism</keyword>
<evidence type="ECO:0000256" key="2">
    <source>
        <dbReference type="ARBA" id="ARBA00005402"/>
    </source>
</evidence>
<dbReference type="InterPro" id="IPR001171">
    <property type="entry name" value="ERG24_DHCR-like"/>
</dbReference>
<evidence type="ECO:0000313" key="15">
    <source>
        <dbReference type="Proteomes" id="UP000023152"/>
    </source>
</evidence>
<dbReference type="EMBL" id="ASPP01003522">
    <property type="protein sequence ID" value="ETO33286.1"/>
    <property type="molecule type" value="Genomic_DNA"/>
</dbReference>
<organism evidence="14 15">
    <name type="scientific">Reticulomyxa filosa</name>
    <dbReference type="NCBI Taxonomy" id="46433"/>
    <lineage>
        <taxon>Eukaryota</taxon>
        <taxon>Sar</taxon>
        <taxon>Rhizaria</taxon>
        <taxon>Retaria</taxon>
        <taxon>Foraminifera</taxon>
        <taxon>Monothalamids</taxon>
        <taxon>Reticulomyxidae</taxon>
        <taxon>Reticulomyxa</taxon>
    </lineage>
</organism>
<evidence type="ECO:0000256" key="6">
    <source>
        <dbReference type="ARBA" id="ARBA00022989"/>
    </source>
</evidence>
<dbReference type="Pfam" id="PF01222">
    <property type="entry name" value="ERG4_ERG24"/>
    <property type="match status" value="1"/>
</dbReference>
<dbReference type="OrthoDB" id="10262235at2759"/>
<dbReference type="PANTHER" id="PTHR21257">
    <property type="entry name" value="DELTA(14)-STEROL REDUCTASE"/>
    <property type="match status" value="1"/>
</dbReference>
<dbReference type="GO" id="GO:0016126">
    <property type="term" value="P:sterol biosynthetic process"/>
    <property type="evidence" value="ECO:0007669"/>
    <property type="project" value="UniProtKB-KW"/>
</dbReference>
<keyword evidence="12" id="KW-0753">Steroid metabolism</keyword>
<dbReference type="InterPro" id="IPR018083">
    <property type="entry name" value="Sterol_reductase_CS"/>
</dbReference>
<gene>
    <name evidence="14" type="ORF">RFI_03822</name>
</gene>
<evidence type="ECO:0000313" key="14">
    <source>
        <dbReference type="EMBL" id="ETO33286.1"/>
    </source>
</evidence>
<feature type="transmembrane region" description="Helical" evidence="13">
    <location>
        <begin position="87"/>
        <end position="111"/>
    </location>
</feature>
<reference evidence="14 15" key="1">
    <citation type="journal article" date="2013" name="Curr. Biol.">
        <title>The Genome of the Foraminiferan Reticulomyxa filosa.</title>
        <authorList>
            <person name="Glockner G."/>
            <person name="Hulsmann N."/>
            <person name="Schleicher M."/>
            <person name="Noegel A.A."/>
            <person name="Eichinger L."/>
            <person name="Gallinger C."/>
            <person name="Pawlowski J."/>
            <person name="Sierra R."/>
            <person name="Euteneuer U."/>
            <person name="Pillet L."/>
            <person name="Moustafa A."/>
            <person name="Platzer M."/>
            <person name="Groth M."/>
            <person name="Szafranski K."/>
            <person name="Schliwa M."/>
        </authorList>
    </citation>
    <scope>NUCLEOTIDE SEQUENCE [LARGE SCALE GENOMIC DNA]</scope>
</reference>
<evidence type="ECO:0000256" key="3">
    <source>
        <dbReference type="ARBA" id="ARBA00022516"/>
    </source>
</evidence>
<accession>X6P520</accession>
<proteinExistence type="inferred from homology"/>
<comment type="similarity">
    <text evidence="2">Belongs to the ERG4/ERG24 family.</text>
</comment>
<keyword evidence="9" id="KW-0443">Lipid metabolism</keyword>
<feature type="transmembrane region" description="Helical" evidence="13">
    <location>
        <begin position="132"/>
        <end position="149"/>
    </location>
</feature>
<name>X6P520_RETFI</name>
<evidence type="ECO:0000256" key="11">
    <source>
        <dbReference type="ARBA" id="ARBA00023166"/>
    </source>
</evidence>
<keyword evidence="4 13" id="KW-0812">Transmembrane</keyword>
<keyword evidence="10 13" id="KW-0472">Membrane</keyword>
<evidence type="ECO:0000256" key="7">
    <source>
        <dbReference type="ARBA" id="ARBA00023002"/>
    </source>
</evidence>
<evidence type="ECO:0000256" key="12">
    <source>
        <dbReference type="ARBA" id="ARBA00023221"/>
    </source>
</evidence>
<evidence type="ECO:0000256" key="10">
    <source>
        <dbReference type="ARBA" id="ARBA00023136"/>
    </source>
</evidence>
<dbReference type="GO" id="GO:0016628">
    <property type="term" value="F:oxidoreductase activity, acting on the CH-CH group of donors, NAD or NADP as acceptor"/>
    <property type="evidence" value="ECO:0007669"/>
    <property type="project" value="InterPro"/>
</dbReference>
<comment type="subcellular location">
    <subcellularLocation>
        <location evidence="1">Membrane</location>
        <topology evidence="1">Multi-pass membrane protein</topology>
    </subcellularLocation>
</comment>
<dbReference type="Gene3D" id="1.20.120.1630">
    <property type="match status" value="1"/>
</dbReference>
<comment type="caution">
    <text evidence="14">The sequence shown here is derived from an EMBL/GenBank/DDBJ whole genome shotgun (WGS) entry which is preliminary data.</text>
</comment>
<keyword evidence="3" id="KW-0444">Lipid biosynthesis</keyword>